<dbReference type="GO" id="GO:0000978">
    <property type="term" value="F:RNA polymerase II cis-regulatory region sequence-specific DNA binding"/>
    <property type="evidence" value="ECO:0007669"/>
    <property type="project" value="TreeGrafter"/>
</dbReference>
<dbReference type="Proteomes" id="UP000053257">
    <property type="component" value="Unassembled WGS sequence"/>
</dbReference>
<dbReference type="EMBL" id="KN840720">
    <property type="protein sequence ID" value="KIP01936.1"/>
    <property type="molecule type" value="Genomic_DNA"/>
</dbReference>
<feature type="domain" description="C2H2-type" evidence="6">
    <location>
        <begin position="102"/>
        <end position="131"/>
    </location>
</feature>
<name>A0A0C3RQB2_PHLG1</name>
<evidence type="ECO:0000256" key="2">
    <source>
        <dbReference type="ARBA" id="ARBA00022737"/>
    </source>
</evidence>
<dbReference type="STRING" id="745531.A0A0C3RQB2"/>
<dbReference type="InterPro" id="IPR013087">
    <property type="entry name" value="Znf_C2H2_type"/>
</dbReference>
<dbReference type="SMART" id="SM00451">
    <property type="entry name" value="ZnF_U1"/>
    <property type="match status" value="2"/>
</dbReference>
<dbReference type="GO" id="GO:0045944">
    <property type="term" value="P:positive regulation of transcription by RNA polymerase II"/>
    <property type="evidence" value="ECO:0007669"/>
    <property type="project" value="UniProtKB-ARBA"/>
</dbReference>
<dbReference type="PANTHER" id="PTHR19818:SF139">
    <property type="entry name" value="PAIR-RULE PROTEIN ODD-PAIRED"/>
    <property type="match status" value="1"/>
</dbReference>
<dbReference type="PANTHER" id="PTHR19818">
    <property type="entry name" value="ZINC FINGER PROTEIN ZIC AND GLI"/>
    <property type="match status" value="1"/>
</dbReference>
<evidence type="ECO:0000313" key="8">
    <source>
        <dbReference type="Proteomes" id="UP000053257"/>
    </source>
</evidence>
<evidence type="ECO:0000313" key="7">
    <source>
        <dbReference type="EMBL" id="KIP01936.1"/>
    </source>
</evidence>
<keyword evidence="3 5" id="KW-0863">Zinc-finger</keyword>
<dbReference type="GO" id="GO:0000981">
    <property type="term" value="F:DNA-binding transcription factor activity, RNA polymerase II-specific"/>
    <property type="evidence" value="ECO:0007669"/>
    <property type="project" value="TreeGrafter"/>
</dbReference>
<feature type="domain" description="C2H2-type" evidence="6">
    <location>
        <begin position="213"/>
        <end position="238"/>
    </location>
</feature>
<evidence type="ECO:0000256" key="3">
    <source>
        <dbReference type="ARBA" id="ARBA00022771"/>
    </source>
</evidence>
<dbReference type="GO" id="GO:0008270">
    <property type="term" value="F:zinc ion binding"/>
    <property type="evidence" value="ECO:0007669"/>
    <property type="project" value="UniProtKB-KW"/>
</dbReference>
<protein>
    <recommendedName>
        <fullName evidence="6">C2H2-type domain-containing protein</fullName>
    </recommendedName>
</protein>
<dbReference type="InterPro" id="IPR003604">
    <property type="entry name" value="Matrin/U1-like-C_Znf_C2H2"/>
</dbReference>
<dbReference type="SUPFAM" id="SSF57667">
    <property type="entry name" value="beta-beta-alpha zinc fingers"/>
    <property type="match status" value="1"/>
</dbReference>
<dbReference type="InterPro" id="IPR050329">
    <property type="entry name" value="GLI_C2H2-zinc-finger"/>
</dbReference>
<evidence type="ECO:0000259" key="6">
    <source>
        <dbReference type="PROSITE" id="PS50157"/>
    </source>
</evidence>
<proteinExistence type="predicted"/>
<dbReference type="AlphaFoldDB" id="A0A0C3RQB2"/>
<reference evidence="7 8" key="1">
    <citation type="journal article" date="2014" name="PLoS Genet.">
        <title>Analysis of the Phlebiopsis gigantea genome, transcriptome and secretome provides insight into its pioneer colonization strategies of wood.</title>
        <authorList>
            <person name="Hori C."/>
            <person name="Ishida T."/>
            <person name="Igarashi K."/>
            <person name="Samejima M."/>
            <person name="Suzuki H."/>
            <person name="Master E."/>
            <person name="Ferreira P."/>
            <person name="Ruiz-Duenas F.J."/>
            <person name="Held B."/>
            <person name="Canessa P."/>
            <person name="Larrondo L.F."/>
            <person name="Schmoll M."/>
            <person name="Druzhinina I.S."/>
            <person name="Kubicek C.P."/>
            <person name="Gaskell J.A."/>
            <person name="Kersten P."/>
            <person name="St John F."/>
            <person name="Glasner J."/>
            <person name="Sabat G."/>
            <person name="Splinter BonDurant S."/>
            <person name="Syed K."/>
            <person name="Yadav J."/>
            <person name="Mgbeahuruike A.C."/>
            <person name="Kovalchuk A."/>
            <person name="Asiegbu F.O."/>
            <person name="Lackner G."/>
            <person name="Hoffmeister D."/>
            <person name="Rencoret J."/>
            <person name="Gutierrez A."/>
            <person name="Sun H."/>
            <person name="Lindquist E."/>
            <person name="Barry K."/>
            <person name="Riley R."/>
            <person name="Grigoriev I.V."/>
            <person name="Henrissat B."/>
            <person name="Kues U."/>
            <person name="Berka R.M."/>
            <person name="Martinez A.T."/>
            <person name="Covert S.F."/>
            <person name="Blanchette R.A."/>
            <person name="Cullen D."/>
        </authorList>
    </citation>
    <scope>NUCLEOTIDE SEQUENCE [LARGE SCALE GENOMIC DNA]</scope>
    <source>
        <strain evidence="7 8">11061_1 CR5-6</strain>
    </source>
</reference>
<dbReference type="Pfam" id="PF12874">
    <property type="entry name" value="zf-met"/>
    <property type="match status" value="2"/>
</dbReference>
<keyword evidence="2" id="KW-0677">Repeat</keyword>
<evidence type="ECO:0000256" key="1">
    <source>
        <dbReference type="ARBA" id="ARBA00022723"/>
    </source>
</evidence>
<evidence type="ECO:0000256" key="4">
    <source>
        <dbReference type="ARBA" id="ARBA00022833"/>
    </source>
</evidence>
<organism evidence="7 8">
    <name type="scientific">Phlebiopsis gigantea (strain 11061_1 CR5-6)</name>
    <name type="common">White-rot fungus</name>
    <name type="synonym">Peniophora gigantea</name>
    <dbReference type="NCBI Taxonomy" id="745531"/>
    <lineage>
        <taxon>Eukaryota</taxon>
        <taxon>Fungi</taxon>
        <taxon>Dikarya</taxon>
        <taxon>Basidiomycota</taxon>
        <taxon>Agaricomycotina</taxon>
        <taxon>Agaricomycetes</taxon>
        <taxon>Polyporales</taxon>
        <taxon>Phanerochaetaceae</taxon>
        <taxon>Phlebiopsis</taxon>
    </lineage>
</organism>
<sequence length="295" mass="34498">MAYCHRCDRSFKSDPALQQHKDHSGNHWVCDDCNRDFVSREARLQHYRHSPRHHYCDACDEHFGDEDELKDHDEEEHYYCRDCDEFFSDQKAKDEHMDARHWYCKPCRRTFMNENNLRMHLQSSIHRARRVQCPGRGCTKAFVERSHLLLHLESGTCPSGATRHLIDKHVTERDRNHIITNTSRLIQYPDGSYLPRTEPQYWATQRSWNGCAYECVLCHREYGALASLDQHLRSPAHADRIYRCPPAGSGCNAQFVTLSALLQHVETASCGVSRFRARVRDLVDEATAKMRRLAV</sequence>
<dbReference type="InterPro" id="IPR036236">
    <property type="entry name" value="Znf_C2H2_sf"/>
</dbReference>
<keyword evidence="8" id="KW-1185">Reference proteome</keyword>
<dbReference type="GO" id="GO:0005634">
    <property type="term" value="C:nucleus"/>
    <property type="evidence" value="ECO:0007669"/>
    <property type="project" value="UniProtKB-ARBA"/>
</dbReference>
<keyword evidence="1" id="KW-0479">Metal-binding</keyword>
<gene>
    <name evidence="7" type="ORF">PHLGIDRAFT_122909</name>
</gene>
<dbReference type="PROSITE" id="PS00028">
    <property type="entry name" value="ZINC_FINGER_C2H2_1"/>
    <property type="match status" value="2"/>
</dbReference>
<dbReference type="OrthoDB" id="6077919at2759"/>
<dbReference type="HOGENOM" id="CLU_075838_1_1_1"/>
<accession>A0A0C3RQB2</accession>
<evidence type="ECO:0000256" key="5">
    <source>
        <dbReference type="PROSITE-ProRule" id="PRU00042"/>
    </source>
</evidence>
<dbReference type="SMART" id="SM00355">
    <property type="entry name" value="ZnF_C2H2"/>
    <property type="match status" value="7"/>
</dbReference>
<dbReference type="PROSITE" id="PS50157">
    <property type="entry name" value="ZINC_FINGER_C2H2_2"/>
    <property type="match status" value="2"/>
</dbReference>
<keyword evidence="4" id="KW-0862">Zinc</keyword>
<dbReference type="Gene3D" id="3.30.160.60">
    <property type="entry name" value="Classic Zinc Finger"/>
    <property type="match status" value="3"/>
</dbReference>